<feature type="repeat" description="TPR" evidence="3">
    <location>
        <begin position="597"/>
        <end position="630"/>
    </location>
</feature>
<evidence type="ECO:0000256" key="4">
    <source>
        <dbReference type="SAM" id="Coils"/>
    </source>
</evidence>
<dbReference type="KEGG" id="btw:BF38_3388"/>
<dbReference type="Proteomes" id="UP000501107">
    <property type="component" value="Chromosome"/>
</dbReference>
<dbReference type="Pfam" id="PF13529">
    <property type="entry name" value="Peptidase_C39_2"/>
    <property type="match status" value="1"/>
</dbReference>
<dbReference type="PROSITE" id="PS50005">
    <property type="entry name" value="TPR"/>
    <property type="match status" value="4"/>
</dbReference>
<evidence type="ECO:0000313" key="9">
    <source>
        <dbReference type="Proteomes" id="UP000501107"/>
    </source>
</evidence>
<dbReference type="PANTHER" id="PTHR44943">
    <property type="entry name" value="CELLULOSE SYNTHASE OPERON PROTEIN C"/>
    <property type="match status" value="1"/>
</dbReference>
<evidence type="ECO:0000313" key="8">
    <source>
        <dbReference type="Proteomes" id="UP000031876"/>
    </source>
</evidence>
<dbReference type="EMBL" id="CP009335">
    <property type="protein sequence ID" value="AJG75686.1"/>
    <property type="molecule type" value="Genomic_DNA"/>
</dbReference>
<dbReference type="InterPro" id="IPR039564">
    <property type="entry name" value="Peptidase_C39-like"/>
</dbReference>
<accession>A0A0B5NP42</accession>
<dbReference type="EMBL" id="CP053980">
    <property type="protein sequence ID" value="QKH26999.1"/>
    <property type="molecule type" value="Genomic_DNA"/>
</dbReference>
<keyword evidence="4" id="KW-0175">Coiled coil</keyword>
<dbReference type="Pfam" id="PF13432">
    <property type="entry name" value="TPR_16"/>
    <property type="match status" value="1"/>
</dbReference>
<name>A0A0B5NP42_BACTU</name>
<dbReference type="InterPro" id="IPR039563">
    <property type="entry name" value="Peptidase_C39_single_dom"/>
</dbReference>
<dbReference type="CDD" id="cd02549">
    <property type="entry name" value="Peptidase_C39A"/>
    <property type="match status" value="1"/>
</dbReference>
<dbReference type="Proteomes" id="UP000031876">
    <property type="component" value="Chromosome"/>
</dbReference>
<evidence type="ECO:0000256" key="1">
    <source>
        <dbReference type="ARBA" id="ARBA00022737"/>
    </source>
</evidence>
<proteinExistence type="predicted"/>
<dbReference type="SMART" id="SM00028">
    <property type="entry name" value="TPR"/>
    <property type="match status" value="11"/>
</dbReference>
<dbReference type="SUPFAM" id="SSF48452">
    <property type="entry name" value="TPR-like"/>
    <property type="match status" value="4"/>
</dbReference>
<dbReference type="GO" id="GO:0005737">
    <property type="term" value="C:cytoplasm"/>
    <property type="evidence" value="ECO:0007669"/>
    <property type="project" value="UniProtKB-ARBA"/>
</dbReference>
<feature type="domain" description="Peptidase C39-like" evidence="5">
    <location>
        <begin position="311"/>
        <end position="418"/>
    </location>
</feature>
<dbReference type="PANTHER" id="PTHR44943:SF8">
    <property type="entry name" value="TPR REPEAT-CONTAINING PROTEIN MJ0263"/>
    <property type="match status" value="1"/>
</dbReference>
<feature type="repeat" description="TPR" evidence="3">
    <location>
        <begin position="733"/>
        <end position="766"/>
    </location>
</feature>
<feature type="coiled-coil region" evidence="4">
    <location>
        <begin position="955"/>
        <end position="1004"/>
    </location>
</feature>
<dbReference type="RefSeq" id="WP_000883808.1">
    <property type="nucleotide sequence ID" value="NZ_CP009335.1"/>
</dbReference>
<dbReference type="GO" id="GO:0012505">
    <property type="term" value="C:endomembrane system"/>
    <property type="evidence" value="ECO:0007669"/>
    <property type="project" value="UniProtKB-ARBA"/>
</dbReference>
<feature type="repeat" description="TPR" evidence="3">
    <location>
        <begin position="911"/>
        <end position="944"/>
    </location>
</feature>
<dbReference type="InterPro" id="IPR015374">
    <property type="entry name" value="ChAPs"/>
</dbReference>
<reference evidence="6 8" key="1">
    <citation type="journal article" date="2015" name="Genome Announc.">
        <title>Complete genome sequences for 35 biothreat assay-relevant bacillus species.</title>
        <authorList>
            <person name="Johnson S.L."/>
            <person name="Daligault H.E."/>
            <person name="Davenport K.W."/>
            <person name="Jaissle J."/>
            <person name="Frey K.G."/>
            <person name="Ladner J.T."/>
            <person name="Broomall S.M."/>
            <person name="Bishop-Lilly K.A."/>
            <person name="Bruce D.C."/>
            <person name="Gibbons H.S."/>
            <person name="Coyne S.R."/>
            <person name="Lo C.C."/>
            <person name="Meincke L."/>
            <person name="Munk A.C."/>
            <person name="Koroleva G.I."/>
            <person name="Rosenzweig C.N."/>
            <person name="Palacios G.F."/>
            <person name="Redden C.L."/>
            <person name="Minogue T.D."/>
            <person name="Chain P.S."/>
        </authorList>
    </citation>
    <scope>NUCLEOTIDE SEQUENCE [LARGE SCALE GENOMIC DNA]</scope>
    <source>
        <strain evidence="6 8">HD1011</strain>
    </source>
</reference>
<dbReference type="Pfam" id="PF09295">
    <property type="entry name" value="ChAPs"/>
    <property type="match status" value="1"/>
</dbReference>
<dbReference type="InterPro" id="IPR019734">
    <property type="entry name" value="TPR_rpt"/>
</dbReference>
<evidence type="ECO:0000313" key="7">
    <source>
        <dbReference type="EMBL" id="QKH26999.1"/>
    </source>
</evidence>
<keyword evidence="1" id="KW-0677">Repeat</keyword>
<evidence type="ECO:0000259" key="5">
    <source>
        <dbReference type="Pfam" id="PF13529"/>
    </source>
</evidence>
<evidence type="ECO:0000256" key="3">
    <source>
        <dbReference type="PROSITE-ProRule" id="PRU00339"/>
    </source>
</evidence>
<sequence length="1400" mass="163735">MLDFKQLDACLKDKRFIDGLQEINNEISYIKEKNTLSYVKNWLVNIPSHKEFDILIRLTDEGLMHQYSSFLIRYAYKKFPNMRTLSLYCDELIDERKILEAEQLLKDSLEEVNKEEIEVDLLAKTYFTLVRCLLEMKRNEEALYYMKKAEEYSERAVFDKWGYVYMHTGEWEKAEEQFIAGMQHKDCEELSTYLLSQLYANKGEQKRALQLIDDAIVKFPQVPYFHFEKVKYLLDLGKYEEMLAVIDNINNQLPYHAYKAYFVHLRAEALYKMNKLVDLQQLLQEEKSLKGSLYHNLAKNPDGKKVHLPIVPIVQKDNYCVPTSLEMMLQIWGEKRTQDEIAEFIFDMTGSKFSDTVSYLEELGYEYRYFKGNVENYKRLLNQGIPVLLSIDIEHASHVQVLAGYDDTLQAFYVQDPNFIEPVIVEYSKLQEKYRYTGCLAITFVPQEKKEQLSFLNEEENDYFKSIFSLTDHLDEQDKAGIHNLVQFLKETSDNPNTWLYTVKHLDVEVDKEFIISCIEKLMEKFPNSDFVKLHGAQCFIRLEELEKAGYMLASVEKKNNRALYHLINGRYAFEQESYIEAISSFRSSLQLDADQPIAWSFLALSYMYIDQSEKALQFSQVALERSPERFTLTNHGLILIDLERYEEAYEIFNDLLKEYKNEAHVWYERARCAHHLGKLYLAIKGLKIAIHLDSNAPYIYTKLAEIYESDLKDEERTKEVLLKGIEKCDDKAPLYVKLGDYHFQNDSLEEAETLYTRALEENHDDVYSHFGLTQVYMAREQYKEAKEYILSIEKQIEKSQDFLMNAGMVLWDAEVELGGSEEGFKVALSKLESGIKQSEYNVASALDEYVNRIKGTVFVQRGIAFLRTLQKERNDVSEYGCYTGILYESIGQYGQAMKRYNKVIEQKETALPYYRIGETLMALGQLTEAKQAYETCLELDGNFVGVHLQLAEIYEKEENRSKEQSHMVQAMKEEPLHINMEYLAQLSVEMNLQEELLTELEQLADEVPEIWRLDAIAYVYGAMDEIDKEQAQIEEALRLDGEHTEVLYHYAKVLVKNRNAKAIEIAMKVIQKDINNERIFDVYVKAIEQHKKWSNIRDFLHTLKVKKAERSMAFMYAASAVTERWIERQQNEQPKKSIITRAFYRMKNRAKEISIITTIIDLYEISLKLNQKNSMAAQRFALFYENVAMYKEAIDVLQTSLESKWDYDVAKQLVNLFIECDEEDMIRDASELTKQMVRELPDDYDTLLLHAQVLFKAGEERKAEKITLQLTEQTPFVSRAFLALGEIYQSQERFEEAIQVLENASIHHPNETAILLSLASSYHGAGQTIQAEKITNEALKIDESDLLARYDRVCYLAQLNRMEEAKVELEIVLREDESGFFAELIEDDENLAVLREFEN</sequence>
<organism evidence="7 9">
    <name type="scientific">Bacillus thuringiensis</name>
    <dbReference type="NCBI Taxonomy" id="1428"/>
    <lineage>
        <taxon>Bacteria</taxon>
        <taxon>Bacillati</taxon>
        <taxon>Bacillota</taxon>
        <taxon>Bacilli</taxon>
        <taxon>Bacillales</taxon>
        <taxon>Bacillaceae</taxon>
        <taxon>Bacillus</taxon>
        <taxon>Bacillus cereus group</taxon>
    </lineage>
</organism>
<dbReference type="Gene3D" id="1.25.40.10">
    <property type="entry name" value="Tetratricopeptide repeat domain"/>
    <property type="match status" value="6"/>
</dbReference>
<evidence type="ECO:0000256" key="2">
    <source>
        <dbReference type="ARBA" id="ARBA00022803"/>
    </source>
</evidence>
<dbReference type="Pfam" id="PF13181">
    <property type="entry name" value="TPR_8"/>
    <property type="match status" value="1"/>
</dbReference>
<dbReference type="Gene3D" id="3.90.70.10">
    <property type="entry name" value="Cysteine proteinases"/>
    <property type="match status" value="1"/>
</dbReference>
<dbReference type="GO" id="GO:0016192">
    <property type="term" value="P:vesicle-mediated transport"/>
    <property type="evidence" value="ECO:0007669"/>
    <property type="project" value="UniProtKB-ARBA"/>
</dbReference>
<feature type="repeat" description="TPR" evidence="3">
    <location>
        <begin position="1279"/>
        <end position="1312"/>
    </location>
</feature>
<evidence type="ECO:0000313" key="6">
    <source>
        <dbReference type="EMBL" id="AJG75686.1"/>
    </source>
</evidence>
<keyword evidence="2 3" id="KW-0802">TPR repeat</keyword>
<protein>
    <submittedName>
        <fullName evidence="6">Tetratricopeptide repeat family protein</fullName>
    </submittedName>
    <submittedName>
        <fullName evidence="7">Tetratricopeptide repeat protein</fullName>
    </submittedName>
</protein>
<dbReference type="InterPro" id="IPR011990">
    <property type="entry name" value="TPR-like_helical_dom_sf"/>
</dbReference>
<reference evidence="7 9" key="2">
    <citation type="submission" date="2020-05" db="EMBL/GenBank/DDBJ databases">
        <title>FDA dAtabase for Regulatory Grade micrObial Sequences (FDA-ARGOS): Supporting development and validation of Infectious Disease Dx tests.</title>
        <authorList>
            <person name="Nelson B."/>
            <person name="Plummer A."/>
            <person name="Tallon L."/>
            <person name="Sadzewicz L."/>
            <person name="Zhao X."/>
            <person name="Vavikolanu K."/>
            <person name="Mehta A."/>
            <person name="Aluvathingal J."/>
            <person name="Nadendla S."/>
            <person name="Myers T."/>
            <person name="Yan Y."/>
            <person name="Sichtig H."/>
        </authorList>
    </citation>
    <scope>NUCLEOTIDE SEQUENCE [LARGE SCALE GENOMIC DNA]</scope>
    <source>
        <strain evidence="7 9">FDAARGOS_795</strain>
    </source>
</reference>
<dbReference type="GO" id="GO:0032991">
    <property type="term" value="C:protein-containing complex"/>
    <property type="evidence" value="ECO:0007669"/>
    <property type="project" value="UniProtKB-ARBA"/>
</dbReference>
<dbReference type="InterPro" id="IPR051685">
    <property type="entry name" value="Ycf3/AcsC/BcsC/TPR_MFPF"/>
</dbReference>
<gene>
    <name evidence="6" type="ORF">BF38_3388</name>
    <name evidence="7" type="ORF">FOC89_24645</name>
</gene>